<reference evidence="2" key="1">
    <citation type="submission" date="2022-12" db="EMBL/GenBank/DDBJ databases">
        <authorList>
            <person name="Brejova B."/>
        </authorList>
    </citation>
    <scope>NUCLEOTIDE SEQUENCE</scope>
</reference>
<accession>A0A9W4TTP5</accession>
<evidence type="ECO:0000256" key="1">
    <source>
        <dbReference type="SAM" id="SignalP"/>
    </source>
</evidence>
<dbReference type="PANTHER" id="PTHR40368">
    <property type="entry name" value="YALI0F14399P"/>
    <property type="match status" value="1"/>
</dbReference>
<protein>
    <submittedName>
        <fullName evidence="2">Uncharacterized protein</fullName>
    </submittedName>
</protein>
<proteinExistence type="predicted"/>
<dbReference type="AlphaFoldDB" id="A0A9W4TTP5"/>
<organism evidence="2 3">
    <name type="scientific">Candida verbasci</name>
    <dbReference type="NCBI Taxonomy" id="1227364"/>
    <lineage>
        <taxon>Eukaryota</taxon>
        <taxon>Fungi</taxon>
        <taxon>Dikarya</taxon>
        <taxon>Ascomycota</taxon>
        <taxon>Saccharomycotina</taxon>
        <taxon>Pichiomycetes</taxon>
        <taxon>Debaryomycetaceae</taxon>
        <taxon>Candida/Lodderomyces clade</taxon>
        <taxon>Candida</taxon>
    </lineage>
</organism>
<dbReference type="PANTHER" id="PTHR40368:SF1">
    <property type="entry name" value="YALI0F14399P"/>
    <property type="match status" value="1"/>
</dbReference>
<dbReference type="EMBL" id="CANTUO010000001">
    <property type="protein sequence ID" value="CAI5756399.1"/>
    <property type="molecule type" value="Genomic_DNA"/>
</dbReference>
<evidence type="ECO:0000313" key="2">
    <source>
        <dbReference type="EMBL" id="CAI5756399.1"/>
    </source>
</evidence>
<sequence length="186" mass="21186">MKLFFFLSVALATTNIEPYIIGQDIPFDCIQRNIDTGEHIFEQNKIVYGPPPKCLESSKPLTFKYGIEQDFNCTITITDELYHLFQLYLHEDVPFSCRIPLSSEHMSIEKGGTSIPFTFNLRGSLSDSHLDIDPNLNVLFTPFQNSFVSAIAYSSSLNTTRVVIGDKLTLHFASRWNLHKNIKECT</sequence>
<feature type="signal peptide" evidence="1">
    <location>
        <begin position="1"/>
        <end position="22"/>
    </location>
</feature>
<keyword evidence="1" id="KW-0732">Signal</keyword>
<name>A0A9W4TTP5_9ASCO</name>
<dbReference type="OrthoDB" id="18530at2759"/>
<dbReference type="Proteomes" id="UP001152885">
    <property type="component" value="Unassembled WGS sequence"/>
</dbReference>
<evidence type="ECO:0000313" key="3">
    <source>
        <dbReference type="Proteomes" id="UP001152885"/>
    </source>
</evidence>
<comment type="caution">
    <text evidence="2">The sequence shown here is derived from an EMBL/GenBank/DDBJ whole genome shotgun (WGS) entry which is preliminary data.</text>
</comment>
<feature type="chain" id="PRO_5040885850" evidence="1">
    <location>
        <begin position="23"/>
        <end position="186"/>
    </location>
</feature>
<gene>
    <name evidence="2" type="ORF">CANVERA_P0915</name>
</gene>
<keyword evidence="3" id="KW-1185">Reference proteome</keyword>